<gene>
    <name evidence="3" type="ORF">M9Y10_009965</name>
</gene>
<feature type="domain" description="Peptidase C1A papain C-terminal" evidence="2">
    <location>
        <begin position="37"/>
        <end position="238"/>
    </location>
</feature>
<keyword evidence="4" id="KW-1185">Reference proteome</keyword>
<name>A0ABR2IRW4_9EUKA</name>
<dbReference type="InterPro" id="IPR000668">
    <property type="entry name" value="Peptidase_C1A_C"/>
</dbReference>
<dbReference type="InterPro" id="IPR038765">
    <property type="entry name" value="Papain-like_cys_pep_sf"/>
</dbReference>
<proteinExistence type="predicted"/>
<evidence type="ECO:0000256" key="1">
    <source>
        <dbReference type="SAM" id="SignalP"/>
    </source>
</evidence>
<dbReference type="EMBL" id="JAPFFF010000015">
    <property type="protein sequence ID" value="KAK8866996.1"/>
    <property type="molecule type" value="Genomic_DNA"/>
</dbReference>
<evidence type="ECO:0000313" key="4">
    <source>
        <dbReference type="Proteomes" id="UP001470230"/>
    </source>
</evidence>
<dbReference type="Pfam" id="PF00112">
    <property type="entry name" value="Peptidase_C1"/>
    <property type="match status" value="1"/>
</dbReference>
<reference evidence="3 4" key="1">
    <citation type="submission" date="2024-04" db="EMBL/GenBank/DDBJ databases">
        <title>Tritrichomonas musculus Genome.</title>
        <authorList>
            <person name="Alves-Ferreira E."/>
            <person name="Grigg M."/>
            <person name="Lorenzi H."/>
            <person name="Galac M."/>
        </authorList>
    </citation>
    <scope>NUCLEOTIDE SEQUENCE [LARGE SCALE GENOMIC DNA]</scope>
    <source>
        <strain evidence="3 4">EAF2021</strain>
    </source>
</reference>
<dbReference type="SUPFAM" id="SSF54001">
    <property type="entry name" value="Cysteine proteinases"/>
    <property type="match status" value="1"/>
</dbReference>
<protein>
    <recommendedName>
        <fullName evidence="2">Peptidase C1A papain C-terminal domain-containing protein</fullName>
    </recommendedName>
</protein>
<dbReference type="SMART" id="SM00645">
    <property type="entry name" value="Pept_C1"/>
    <property type="match status" value="1"/>
</dbReference>
<feature type="chain" id="PRO_5045830723" description="Peptidase C1A papain C-terminal domain-containing protein" evidence="1">
    <location>
        <begin position="19"/>
        <end position="244"/>
    </location>
</feature>
<keyword evidence="1" id="KW-0732">Signal</keyword>
<sequence>MKYNLFLIFLAYFFRLSAEFPKRKKIQPIKNLLEYQIPSQYNFFDELPFCNFHPGNRTCLGDYAQGLFLTMSHRICRKKSKPFKLSYQYLSACDPLNLGCERGNTQSLMYFLEQYGSPSDEDLPWQSIYNYNSSFCSKYRKSDIQFYRISHESGIILTDIIQIQREIYLNGPVSATVTDFLKNENDDRNYEANQSVEIIGWYEKEDLFWITYNEKWGVNYIRAGYNDALIESNIFAFEVQKFVD</sequence>
<evidence type="ECO:0000259" key="2">
    <source>
        <dbReference type="SMART" id="SM00645"/>
    </source>
</evidence>
<dbReference type="Gene3D" id="3.90.70.10">
    <property type="entry name" value="Cysteine proteinases"/>
    <property type="match status" value="1"/>
</dbReference>
<organism evidence="3 4">
    <name type="scientific">Tritrichomonas musculus</name>
    <dbReference type="NCBI Taxonomy" id="1915356"/>
    <lineage>
        <taxon>Eukaryota</taxon>
        <taxon>Metamonada</taxon>
        <taxon>Parabasalia</taxon>
        <taxon>Tritrichomonadida</taxon>
        <taxon>Tritrichomonadidae</taxon>
        <taxon>Tritrichomonas</taxon>
    </lineage>
</organism>
<feature type="signal peptide" evidence="1">
    <location>
        <begin position="1"/>
        <end position="18"/>
    </location>
</feature>
<comment type="caution">
    <text evidence="3">The sequence shown here is derived from an EMBL/GenBank/DDBJ whole genome shotgun (WGS) entry which is preliminary data.</text>
</comment>
<accession>A0ABR2IRW4</accession>
<dbReference type="Proteomes" id="UP001470230">
    <property type="component" value="Unassembled WGS sequence"/>
</dbReference>
<evidence type="ECO:0000313" key="3">
    <source>
        <dbReference type="EMBL" id="KAK8866996.1"/>
    </source>
</evidence>